<evidence type="ECO:0000259" key="1">
    <source>
        <dbReference type="Pfam" id="PF01548"/>
    </source>
</evidence>
<dbReference type="RefSeq" id="WP_145228445.1">
    <property type="nucleotide sequence ID" value="NZ_CP036343.1"/>
</dbReference>
<dbReference type="GO" id="GO:0006313">
    <property type="term" value="P:DNA transposition"/>
    <property type="evidence" value="ECO:0007669"/>
    <property type="project" value="InterPro"/>
</dbReference>
<feature type="domain" description="Transposase IS110-like N-terminal" evidence="1">
    <location>
        <begin position="4"/>
        <end position="108"/>
    </location>
</feature>
<dbReference type="KEGG" id="gax:Pan161_31680"/>
<dbReference type="InterPro" id="IPR047650">
    <property type="entry name" value="Transpos_IS110"/>
</dbReference>
<name>A0A517VEV2_9PLAN</name>
<dbReference type="GO" id="GO:0004803">
    <property type="term" value="F:transposase activity"/>
    <property type="evidence" value="ECO:0007669"/>
    <property type="project" value="InterPro"/>
</dbReference>
<dbReference type="Proteomes" id="UP000316855">
    <property type="component" value="Chromosome"/>
</dbReference>
<dbReference type="GO" id="GO:0003677">
    <property type="term" value="F:DNA binding"/>
    <property type="evidence" value="ECO:0007669"/>
    <property type="project" value="InterPro"/>
</dbReference>
<protein>
    <recommendedName>
        <fullName evidence="1">Transposase IS110-like N-terminal domain-containing protein</fullName>
    </recommendedName>
</protein>
<dbReference type="AlphaFoldDB" id="A0A517VEV2"/>
<evidence type="ECO:0000313" key="3">
    <source>
        <dbReference type="Proteomes" id="UP000316855"/>
    </source>
</evidence>
<sequence length="118" mass="13479">MRHIGIDLHRRTVVMSAVNDSGEVVSPVTIECQNTNAILEFLQPLKPFRAVIESTATYRWLYQLLSEEGTILLAHPAKLRLMIQRRAKTDRLDCQLLANLLRINQIPLSYIPQTIISN</sequence>
<proteinExistence type="predicted"/>
<organism evidence="2 3">
    <name type="scientific">Gimesia algae</name>
    <dbReference type="NCBI Taxonomy" id="2527971"/>
    <lineage>
        <taxon>Bacteria</taxon>
        <taxon>Pseudomonadati</taxon>
        <taxon>Planctomycetota</taxon>
        <taxon>Planctomycetia</taxon>
        <taxon>Planctomycetales</taxon>
        <taxon>Planctomycetaceae</taxon>
        <taxon>Gimesia</taxon>
    </lineage>
</organism>
<keyword evidence="3" id="KW-1185">Reference proteome</keyword>
<dbReference type="PANTHER" id="PTHR33055">
    <property type="entry name" value="TRANSPOSASE FOR INSERTION SEQUENCE ELEMENT IS1111A"/>
    <property type="match status" value="1"/>
</dbReference>
<gene>
    <name evidence="2" type="ORF">Pan161_31680</name>
</gene>
<accession>A0A517VEV2</accession>
<dbReference type="Pfam" id="PF01548">
    <property type="entry name" value="DEDD_Tnp_IS110"/>
    <property type="match status" value="1"/>
</dbReference>
<dbReference type="InterPro" id="IPR002525">
    <property type="entry name" value="Transp_IS110-like_N"/>
</dbReference>
<dbReference type="OrthoDB" id="273556at2"/>
<reference evidence="2 3" key="1">
    <citation type="submission" date="2019-02" db="EMBL/GenBank/DDBJ databases">
        <title>Deep-cultivation of Planctomycetes and their phenomic and genomic characterization uncovers novel biology.</title>
        <authorList>
            <person name="Wiegand S."/>
            <person name="Jogler M."/>
            <person name="Boedeker C."/>
            <person name="Pinto D."/>
            <person name="Vollmers J."/>
            <person name="Rivas-Marin E."/>
            <person name="Kohn T."/>
            <person name="Peeters S.H."/>
            <person name="Heuer A."/>
            <person name="Rast P."/>
            <person name="Oberbeckmann S."/>
            <person name="Bunk B."/>
            <person name="Jeske O."/>
            <person name="Meyerdierks A."/>
            <person name="Storesund J.E."/>
            <person name="Kallscheuer N."/>
            <person name="Luecker S."/>
            <person name="Lage O.M."/>
            <person name="Pohl T."/>
            <person name="Merkel B.J."/>
            <person name="Hornburger P."/>
            <person name="Mueller R.-W."/>
            <person name="Bruemmer F."/>
            <person name="Labrenz M."/>
            <person name="Spormann A.M."/>
            <person name="Op den Camp H."/>
            <person name="Overmann J."/>
            <person name="Amann R."/>
            <person name="Jetten M.S.M."/>
            <person name="Mascher T."/>
            <person name="Medema M.H."/>
            <person name="Devos D.P."/>
            <person name="Kaster A.-K."/>
            <person name="Ovreas L."/>
            <person name="Rohde M."/>
            <person name="Galperin M.Y."/>
            <person name="Jogler C."/>
        </authorList>
    </citation>
    <scope>NUCLEOTIDE SEQUENCE [LARGE SCALE GENOMIC DNA]</scope>
    <source>
        <strain evidence="2 3">Pan161</strain>
    </source>
</reference>
<evidence type="ECO:0000313" key="2">
    <source>
        <dbReference type="EMBL" id="QDT91509.1"/>
    </source>
</evidence>
<dbReference type="EMBL" id="CP036343">
    <property type="protein sequence ID" value="QDT91509.1"/>
    <property type="molecule type" value="Genomic_DNA"/>
</dbReference>